<feature type="chain" id="PRO_5002350909" description="Late embryogenesis abundant protein LEA-2 subgroup domain-containing protein" evidence="2">
    <location>
        <begin position="24"/>
        <end position="133"/>
    </location>
</feature>
<proteinExistence type="predicted"/>
<evidence type="ECO:0000313" key="3">
    <source>
        <dbReference type="EnsemblPlants" id="LPERR12G09470.1"/>
    </source>
</evidence>
<dbReference type="GO" id="GO:0001709">
    <property type="term" value="P:cell fate determination"/>
    <property type="evidence" value="ECO:0007669"/>
    <property type="project" value="TreeGrafter"/>
</dbReference>
<reference evidence="3 4" key="1">
    <citation type="submission" date="2012-08" db="EMBL/GenBank/DDBJ databases">
        <title>Oryza genome evolution.</title>
        <authorList>
            <person name="Wing R.A."/>
        </authorList>
    </citation>
    <scope>NUCLEOTIDE SEQUENCE</scope>
</reference>
<sequence length="133" mass="14713">MAQESKPVLIALLLCLMIAKGNCVCLNCMNYRVEIRQVAGAPGMVGGENTRFTVTVTNRCCCEVRNVVVFAPGFRSAVPVDPKLFRDSPDGRTDYFLLGDGETIRTNGSVTFSYAWQHMFRMNVNGMTVFNCS</sequence>
<evidence type="ECO:0000256" key="2">
    <source>
        <dbReference type="SAM" id="SignalP"/>
    </source>
</evidence>
<feature type="signal peptide" evidence="2">
    <location>
        <begin position="1"/>
        <end position="23"/>
    </location>
</feature>
<dbReference type="Gramene" id="LPERR12G09470.1">
    <property type="protein sequence ID" value="LPERR12G09470.1"/>
    <property type="gene ID" value="LPERR12G09470"/>
</dbReference>
<dbReference type="InterPro" id="IPR040361">
    <property type="entry name" value="TPD1"/>
</dbReference>
<dbReference type="AlphaFoldDB" id="A0A0D9XZ57"/>
<dbReference type="Pfam" id="PF24068">
    <property type="entry name" value="TPD1_C"/>
    <property type="match status" value="1"/>
</dbReference>
<dbReference type="PANTHER" id="PTHR33184">
    <property type="entry name" value="PROTEIN TAPETUM DETERMINANT 1-LIKE-RELATED"/>
    <property type="match status" value="1"/>
</dbReference>
<dbReference type="HOGENOM" id="CLU_102808_3_0_1"/>
<keyword evidence="4" id="KW-1185">Reference proteome</keyword>
<accession>A0A0D9XZ57</accession>
<dbReference type="PANTHER" id="PTHR33184:SF32">
    <property type="entry name" value="EXPRESSED PROTEIN"/>
    <property type="match status" value="1"/>
</dbReference>
<dbReference type="EnsemblPlants" id="LPERR12G09470.1">
    <property type="protein sequence ID" value="LPERR12G09470.1"/>
    <property type="gene ID" value="LPERR12G09470"/>
</dbReference>
<evidence type="ECO:0000256" key="1">
    <source>
        <dbReference type="ARBA" id="ARBA00022729"/>
    </source>
</evidence>
<dbReference type="Proteomes" id="UP000032180">
    <property type="component" value="Chromosome 12"/>
</dbReference>
<name>A0A0D9XZ57_9ORYZ</name>
<reference evidence="4" key="2">
    <citation type="submission" date="2013-12" db="EMBL/GenBank/DDBJ databases">
        <authorList>
            <person name="Yu Y."/>
            <person name="Lee S."/>
            <person name="de Baynast K."/>
            <person name="Wissotski M."/>
            <person name="Liu L."/>
            <person name="Talag J."/>
            <person name="Goicoechea J."/>
            <person name="Angelova A."/>
            <person name="Jetty R."/>
            <person name="Kudrna D."/>
            <person name="Golser W."/>
            <person name="Rivera L."/>
            <person name="Zhang J."/>
            <person name="Wing R."/>
        </authorList>
    </citation>
    <scope>NUCLEOTIDE SEQUENCE</scope>
</reference>
<organism evidence="3 4">
    <name type="scientific">Leersia perrieri</name>
    <dbReference type="NCBI Taxonomy" id="77586"/>
    <lineage>
        <taxon>Eukaryota</taxon>
        <taxon>Viridiplantae</taxon>
        <taxon>Streptophyta</taxon>
        <taxon>Embryophyta</taxon>
        <taxon>Tracheophyta</taxon>
        <taxon>Spermatophyta</taxon>
        <taxon>Magnoliopsida</taxon>
        <taxon>Liliopsida</taxon>
        <taxon>Poales</taxon>
        <taxon>Poaceae</taxon>
        <taxon>BOP clade</taxon>
        <taxon>Oryzoideae</taxon>
        <taxon>Oryzeae</taxon>
        <taxon>Oryzinae</taxon>
        <taxon>Leersia</taxon>
    </lineage>
</organism>
<keyword evidence="1 2" id="KW-0732">Signal</keyword>
<evidence type="ECO:0000313" key="4">
    <source>
        <dbReference type="Proteomes" id="UP000032180"/>
    </source>
</evidence>
<protein>
    <recommendedName>
        <fullName evidence="5">Late embryogenesis abundant protein LEA-2 subgroup domain-containing protein</fullName>
    </recommendedName>
</protein>
<evidence type="ECO:0008006" key="5">
    <source>
        <dbReference type="Google" id="ProtNLM"/>
    </source>
</evidence>
<reference evidence="3" key="3">
    <citation type="submission" date="2015-04" db="UniProtKB">
        <authorList>
            <consortium name="EnsemblPlants"/>
        </authorList>
    </citation>
    <scope>IDENTIFICATION</scope>
</reference>